<protein>
    <submittedName>
        <fullName evidence="1">Ester cyclase</fullName>
    </submittedName>
</protein>
<reference evidence="1 2" key="1">
    <citation type="submission" date="2021-03" db="EMBL/GenBank/DDBJ databases">
        <title>The complete genome sequence of Acetobacter sacchari TBRC 11175.</title>
        <authorList>
            <person name="Charoenyingcharoen P."/>
            <person name="Yukphan P."/>
        </authorList>
    </citation>
    <scope>NUCLEOTIDE SEQUENCE [LARGE SCALE GENOMIC DNA]</scope>
    <source>
        <strain evidence="1 2">TBRC 11175</strain>
    </source>
</reference>
<dbReference type="SUPFAM" id="SSF54427">
    <property type="entry name" value="NTF2-like"/>
    <property type="match status" value="1"/>
</dbReference>
<accession>A0ABS3M124</accession>
<evidence type="ECO:0000313" key="1">
    <source>
        <dbReference type="EMBL" id="MBO1361834.1"/>
    </source>
</evidence>
<comment type="caution">
    <text evidence="1">The sequence shown here is derived from an EMBL/GenBank/DDBJ whole genome shotgun (WGS) entry which is preliminary data.</text>
</comment>
<dbReference type="RefSeq" id="WP_207883844.1">
    <property type="nucleotide sequence ID" value="NZ_JAFVMF010000031.1"/>
</dbReference>
<dbReference type="Proteomes" id="UP000664771">
    <property type="component" value="Unassembled WGS sequence"/>
</dbReference>
<dbReference type="Pfam" id="PF07366">
    <property type="entry name" value="SnoaL"/>
    <property type="match status" value="1"/>
</dbReference>
<name>A0ABS3M124_9PROT</name>
<keyword evidence="2" id="KW-1185">Reference proteome</keyword>
<dbReference type="PANTHER" id="PTHR38436:SF1">
    <property type="entry name" value="ESTER CYCLASE"/>
    <property type="match status" value="1"/>
</dbReference>
<dbReference type="Gene3D" id="3.10.450.50">
    <property type="match status" value="1"/>
</dbReference>
<organism evidence="1 2">
    <name type="scientific">Acetobacter sacchari</name>
    <dbReference type="NCBI Taxonomy" id="2661687"/>
    <lineage>
        <taxon>Bacteria</taxon>
        <taxon>Pseudomonadati</taxon>
        <taxon>Pseudomonadota</taxon>
        <taxon>Alphaproteobacteria</taxon>
        <taxon>Acetobacterales</taxon>
        <taxon>Acetobacteraceae</taxon>
        <taxon>Acetobacter</taxon>
    </lineage>
</organism>
<dbReference type="EMBL" id="JAFVMF010000031">
    <property type="protein sequence ID" value="MBO1361834.1"/>
    <property type="molecule type" value="Genomic_DNA"/>
</dbReference>
<gene>
    <name evidence="1" type="ORF">J2D73_18790</name>
</gene>
<proteinExistence type="predicted"/>
<evidence type="ECO:0000313" key="2">
    <source>
        <dbReference type="Proteomes" id="UP000664771"/>
    </source>
</evidence>
<dbReference type="InterPro" id="IPR009959">
    <property type="entry name" value="Cyclase_SnoaL-like"/>
</dbReference>
<dbReference type="PANTHER" id="PTHR38436">
    <property type="entry name" value="POLYKETIDE CYCLASE SNOAL-LIKE DOMAIN"/>
    <property type="match status" value="1"/>
</dbReference>
<sequence length="152" mass="16778">MSAFINDVWNCGLGEMVGGYIAKSYTVHHDPGDPWDGQVLNVADFIARLKICRAPFPDQRFDIQTMCVNDDAVTICWLWEATHAGDLPGFPATGQRIRMSGATHYLFDFEDKISGHWQVTDRLGVFQQLQKNGSITSPLSGSSRDGSTTGSH</sequence>
<dbReference type="InterPro" id="IPR032710">
    <property type="entry name" value="NTF2-like_dom_sf"/>
</dbReference>